<evidence type="ECO:0000256" key="5">
    <source>
        <dbReference type="SAM" id="SignalP"/>
    </source>
</evidence>
<dbReference type="Pfam" id="PF00497">
    <property type="entry name" value="SBP_bac_3"/>
    <property type="match status" value="1"/>
</dbReference>
<dbReference type="STRING" id="1120980.GCA_000745955_02170"/>
<evidence type="ECO:0000313" key="8">
    <source>
        <dbReference type="Proteomes" id="UP000254209"/>
    </source>
</evidence>
<evidence type="ECO:0000256" key="2">
    <source>
        <dbReference type="ARBA" id="ARBA00010333"/>
    </source>
</evidence>
<evidence type="ECO:0000256" key="4">
    <source>
        <dbReference type="RuleBase" id="RU003744"/>
    </source>
</evidence>
<dbReference type="InterPro" id="IPR001638">
    <property type="entry name" value="Solute-binding_3/MltF_N"/>
</dbReference>
<dbReference type="PANTHER" id="PTHR35936">
    <property type="entry name" value="MEMBRANE-BOUND LYTIC MUREIN TRANSGLYCOSYLASE F"/>
    <property type="match status" value="1"/>
</dbReference>
<protein>
    <submittedName>
        <fullName evidence="7">Probable amino-acid ABC transporter-binding protein HI_1080</fullName>
    </submittedName>
</protein>
<comment type="subcellular location">
    <subcellularLocation>
        <location evidence="1">Cell envelope</location>
    </subcellularLocation>
</comment>
<evidence type="ECO:0000313" key="7">
    <source>
        <dbReference type="EMBL" id="SSY70144.1"/>
    </source>
</evidence>
<evidence type="ECO:0000256" key="1">
    <source>
        <dbReference type="ARBA" id="ARBA00004196"/>
    </source>
</evidence>
<accession>A0A376BLP7</accession>
<organism evidence="7 8">
    <name type="scientific">Alysiella crassa</name>
    <dbReference type="NCBI Taxonomy" id="153491"/>
    <lineage>
        <taxon>Bacteria</taxon>
        <taxon>Pseudomonadati</taxon>
        <taxon>Pseudomonadota</taxon>
        <taxon>Betaproteobacteria</taxon>
        <taxon>Neisseriales</taxon>
        <taxon>Neisseriaceae</taxon>
        <taxon>Alysiella</taxon>
    </lineage>
</organism>
<keyword evidence="8" id="KW-1185">Reference proteome</keyword>
<dbReference type="SMART" id="SM00062">
    <property type="entry name" value="PBPb"/>
    <property type="match status" value="1"/>
</dbReference>
<dbReference type="Gene3D" id="3.40.190.10">
    <property type="entry name" value="Periplasmic binding protein-like II"/>
    <property type="match status" value="2"/>
</dbReference>
<reference evidence="7 8" key="1">
    <citation type="submission" date="2018-06" db="EMBL/GenBank/DDBJ databases">
        <authorList>
            <consortium name="Pathogen Informatics"/>
            <person name="Doyle S."/>
        </authorList>
    </citation>
    <scope>NUCLEOTIDE SEQUENCE [LARGE SCALE GENOMIC DNA]</scope>
    <source>
        <strain evidence="7 8">NCTC10283</strain>
    </source>
</reference>
<sequence>MLNKTILGAAVALLLTACGQNQTNHAANPAPAVSAPAAASASNVAVASQAVAPNSGNLMAKINNKETLLVGTMGTYPPFTYHEKDGKLTGYDVEVTRAVAAKLGVQVEFKETPWDAMMAGLKAGRFDLVANQVALTSPERQAMFDKAEPYSWSGKMIVARADHAPIAKLEDIKGMKTTVMFGSNYDEVATKMGADLVHTDTMSQGLMNVQQKRADITLNDELSLLDYLKKNPDSGLKYVWRTPAEEKLGAGLVMNKGNEEALAKISSVMQELKADGTLKKLGEQFFGEDVSNK</sequence>
<dbReference type="InterPro" id="IPR018313">
    <property type="entry name" value="SBP_3_CS"/>
</dbReference>
<dbReference type="EMBL" id="UFSO01000002">
    <property type="protein sequence ID" value="SSY70144.1"/>
    <property type="molecule type" value="Genomic_DNA"/>
</dbReference>
<gene>
    <name evidence="7" type="ORF">NCTC10283_00214</name>
</gene>
<dbReference type="SUPFAM" id="SSF53850">
    <property type="entry name" value="Periplasmic binding protein-like II"/>
    <property type="match status" value="1"/>
</dbReference>
<name>A0A376BLP7_9NEIS</name>
<dbReference type="AlphaFoldDB" id="A0A376BLP7"/>
<feature type="chain" id="PRO_5016945625" evidence="5">
    <location>
        <begin position="27"/>
        <end position="293"/>
    </location>
</feature>
<feature type="signal peptide" evidence="5">
    <location>
        <begin position="1"/>
        <end position="26"/>
    </location>
</feature>
<dbReference type="OrthoDB" id="368476at2"/>
<comment type="similarity">
    <text evidence="2 4">Belongs to the bacterial solute-binding protein 3 family.</text>
</comment>
<evidence type="ECO:0000259" key="6">
    <source>
        <dbReference type="SMART" id="SM00062"/>
    </source>
</evidence>
<dbReference type="PROSITE" id="PS01039">
    <property type="entry name" value="SBP_BACTERIAL_3"/>
    <property type="match status" value="1"/>
</dbReference>
<proteinExistence type="inferred from homology"/>
<dbReference type="RefSeq" id="WP_034294829.1">
    <property type="nucleotide sequence ID" value="NZ_CP091519.2"/>
</dbReference>
<feature type="domain" description="Solute-binding protein family 3/N-terminal" evidence="6">
    <location>
        <begin position="67"/>
        <end position="289"/>
    </location>
</feature>
<dbReference type="PANTHER" id="PTHR35936:SF35">
    <property type="entry name" value="L-CYSTINE-BINDING PROTEIN TCYJ"/>
    <property type="match status" value="1"/>
</dbReference>
<dbReference type="Proteomes" id="UP000254209">
    <property type="component" value="Unassembled WGS sequence"/>
</dbReference>
<dbReference type="GO" id="GO:0030313">
    <property type="term" value="C:cell envelope"/>
    <property type="evidence" value="ECO:0007669"/>
    <property type="project" value="UniProtKB-SubCell"/>
</dbReference>
<dbReference type="PROSITE" id="PS51257">
    <property type="entry name" value="PROKAR_LIPOPROTEIN"/>
    <property type="match status" value="1"/>
</dbReference>
<evidence type="ECO:0000256" key="3">
    <source>
        <dbReference type="ARBA" id="ARBA00022729"/>
    </source>
</evidence>
<keyword evidence="3 5" id="KW-0732">Signal</keyword>